<protein>
    <submittedName>
        <fullName evidence="3">Nucleotide-binding universal stress UspA family protein</fullName>
    </submittedName>
</protein>
<dbReference type="Proteomes" id="UP000247922">
    <property type="component" value="Unassembled WGS sequence"/>
</dbReference>
<gene>
    <name evidence="3" type="ORF">DES38_10547</name>
</gene>
<comment type="caution">
    <text evidence="3">The sequence shown here is derived from an EMBL/GenBank/DDBJ whole genome shotgun (WGS) entry which is preliminary data.</text>
</comment>
<dbReference type="PRINTS" id="PR01438">
    <property type="entry name" value="UNVRSLSTRESS"/>
</dbReference>
<evidence type="ECO:0000313" key="3">
    <source>
        <dbReference type="EMBL" id="PXW91427.1"/>
    </source>
</evidence>
<dbReference type="PANTHER" id="PTHR46268">
    <property type="entry name" value="STRESS RESPONSE PROTEIN NHAX"/>
    <property type="match status" value="1"/>
</dbReference>
<organism evidence="3 4">
    <name type="scientific">Streptohalobacillus salinus</name>
    <dbReference type="NCBI Taxonomy" id="621096"/>
    <lineage>
        <taxon>Bacteria</taxon>
        <taxon>Bacillati</taxon>
        <taxon>Bacillota</taxon>
        <taxon>Bacilli</taxon>
        <taxon>Bacillales</taxon>
        <taxon>Bacillaceae</taxon>
        <taxon>Streptohalobacillus</taxon>
    </lineage>
</organism>
<dbReference type="OrthoDB" id="9777884at2"/>
<evidence type="ECO:0000313" key="4">
    <source>
        <dbReference type="Proteomes" id="UP000247922"/>
    </source>
</evidence>
<dbReference type="Gene3D" id="3.40.50.620">
    <property type="entry name" value="HUPs"/>
    <property type="match status" value="1"/>
</dbReference>
<dbReference type="SUPFAM" id="SSF52402">
    <property type="entry name" value="Adenine nucleotide alpha hydrolases-like"/>
    <property type="match status" value="1"/>
</dbReference>
<keyword evidence="4" id="KW-1185">Reference proteome</keyword>
<dbReference type="CDD" id="cd00293">
    <property type="entry name" value="USP-like"/>
    <property type="match status" value="1"/>
</dbReference>
<dbReference type="RefSeq" id="WP_110251208.1">
    <property type="nucleotide sequence ID" value="NZ_QJJR01000005.1"/>
</dbReference>
<accession>A0A2V3WAJ4</accession>
<reference evidence="3 4" key="1">
    <citation type="submission" date="2018-05" db="EMBL/GenBank/DDBJ databases">
        <title>Genomic Encyclopedia of Type Strains, Phase IV (KMG-IV): sequencing the most valuable type-strain genomes for metagenomic binning, comparative biology and taxonomic classification.</title>
        <authorList>
            <person name="Goeker M."/>
        </authorList>
    </citation>
    <scope>NUCLEOTIDE SEQUENCE [LARGE SCALE GENOMIC DNA]</scope>
    <source>
        <strain evidence="3 4">DSM 22440</strain>
    </source>
</reference>
<dbReference type="PANTHER" id="PTHR46268:SF6">
    <property type="entry name" value="UNIVERSAL STRESS PROTEIN UP12"/>
    <property type="match status" value="1"/>
</dbReference>
<evidence type="ECO:0000259" key="2">
    <source>
        <dbReference type="Pfam" id="PF00582"/>
    </source>
</evidence>
<dbReference type="InterPro" id="IPR006015">
    <property type="entry name" value="Universal_stress_UspA"/>
</dbReference>
<dbReference type="Pfam" id="PF00582">
    <property type="entry name" value="Usp"/>
    <property type="match status" value="1"/>
</dbReference>
<comment type="similarity">
    <text evidence="1">Belongs to the universal stress protein A family.</text>
</comment>
<proteinExistence type="inferred from homology"/>
<feature type="domain" description="UspA" evidence="2">
    <location>
        <begin position="1"/>
        <end position="139"/>
    </location>
</feature>
<dbReference type="AlphaFoldDB" id="A0A2V3WAJ4"/>
<evidence type="ECO:0000256" key="1">
    <source>
        <dbReference type="ARBA" id="ARBA00008791"/>
    </source>
</evidence>
<dbReference type="InterPro" id="IPR006016">
    <property type="entry name" value="UspA"/>
</dbReference>
<dbReference type="EMBL" id="QJJR01000005">
    <property type="protein sequence ID" value="PXW91427.1"/>
    <property type="molecule type" value="Genomic_DNA"/>
</dbReference>
<sequence>MFEKILLASDGSEFAIRACEKAVELAKLNENAHVTILYVVDGATSKADATRQWNASDLDRSRKEKLAISERKLKEANVPYEIKVLHGDPGPTIVEYADENSSDIVIIGSRGLNSLQEMVLGSVSHKVAKRTTCPVMIVK</sequence>
<name>A0A2V3WAJ4_9BACI</name>
<dbReference type="InterPro" id="IPR014729">
    <property type="entry name" value="Rossmann-like_a/b/a_fold"/>
</dbReference>